<comment type="caution">
    <text evidence="1">The sequence shown here is derived from an EMBL/GenBank/DDBJ whole genome shotgun (WGS) entry which is preliminary data.</text>
</comment>
<dbReference type="EMBL" id="JAFBRM010000015">
    <property type="protein sequence ID" value="MBM1715985.1"/>
    <property type="molecule type" value="Genomic_DNA"/>
</dbReference>
<proteinExistence type="predicted"/>
<evidence type="ECO:0000313" key="2">
    <source>
        <dbReference type="Proteomes" id="UP000732193"/>
    </source>
</evidence>
<name>A0AAE2W281_9RHOB</name>
<keyword evidence="2" id="KW-1185">Reference proteome</keyword>
<gene>
    <name evidence="1" type="ORF">JQV55_20615</name>
</gene>
<evidence type="ECO:0000313" key="1">
    <source>
        <dbReference type="EMBL" id="MBM1715985.1"/>
    </source>
</evidence>
<sequence length="184" mass="21507">MPRMLEYSHLTPQDYYQLSQFSGLKGRESVSSFLEDKKSGQDVRLYRVQISQDLAFRILDFIRKDGLNTRGPAPDVSSLIETTFSQTVYTVHFALHFIIGKRGGWFILENGGREPVIKDEFIAYGPKRKSGSRKHRYRRNLSYSEQNQVDHLKSITPPLEQMFDWILKKYRGEIRNLDFHSETA</sequence>
<dbReference type="AlphaFoldDB" id="A0AAE2W281"/>
<dbReference type="Proteomes" id="UP000732193">
    <property type="component" value="Unassembled WGS sequence"/>
</dbReference>
<dbReference type="RefSeq" id="WP_203243681.1">
    <property type="nucleotide sequence ID" value="NZ_JAFBRH010000015.1"/>
</dbReference>
<protein>
    <submittedName>
        <fullName evidence="1">Uncharacterized protein</fullName>
    </submittedName>
</protein>
<organism evidence="1 2">
    <name type="scientific">Sulfitobacter geojensis</name>
    <dbReference type="NCBI Taxonomy" id="1342299"/>
    <lineage>
        <taxon>Bacteria</taxon>
        <taxon>Pseudomonadati</taxon>
        <taxon>Pseudomonadota</taxon>
        <taxon>Alphaproteobacteria</taxon>
        <taxon>Rhodobacterales</taxon>
        <taxon>Roseobacteraceae</taxon>
        <taxon>Sulfitobacter</taxon>
    </lineage>
</organism>
<accession>A0AAE2W281</accession>
<reference evidence="1 2" key="1">
    <citation type="submission" date="2021-01" db="EMBL/GenBank/DDBJ databases">
        <title>Diatom-associated Roseobacters Show Island Model of Population Structure.</title>
        <authorList>
            <person name="Qu L."/>
            <person name="Feng X."/>
            <person name="Chen Y."/>
            <person name="Li L."/>
            <person name="Wang X."/>
            <person name="Hu Z."/>
            <person name="Wang H."/>
            <person name="Luo H."/>
        </authorList>
    </citation>
    <scope>NUCLEOTIDE SEQUENCE [LARGE SCALE GENOMIC DNA]</scope>
    <source>
        <strain evidence="1 2">TR60-84</strain>
    </source>
</reference>